<reference evidence="1 2" key="1">
    <citation type="submission" date="2019-10" db="EMBL/GenBank/DDBJ databases">
        <title>Draft Genome Assembly of Rhodococcus zopfii DSM44189.</title>
        <authorList>
            <person name="Sutton J.M."/>
            <person name="Akob D.M."/>
            <person name="Bushman T.J."/>
        </authorList>
    </citation>
    <scope>NUCLEOTIDE SEQUENCE [LARGE SCALE GENOMIC DNA]</scope>
    <source>
        <strain evidence="1 2">DSM 44189</strain>
    </source>
</reference>
<evidence type="ECO:0000313" key="2">
    <source>
        <dbReference type="Proteomes" id="UP001275440"/>
    </source>
</evidence>
<evidence type="ECO:0000313" key="1">
    <source>
        <dbReference type="EMBL" id="MDV2477664.1"/>
    </source>
</evidence>
<accession>A0ABU3WVP2</accession>
<proteinExistence type="predicted"/>
<gene>
    <name evidence="1" type="ORF">F8M49_23880</name>
</gene>
<name>A0ABU3WVP2_9NOCA</name>
<protein>
    <submittedName>
        <fullName evidence="1">Uncharacterized protein</fullName>
    </submittedName>
</protein>
<comment type="caution">
    <text evidence="1">The sequence shown here is derived from an EMBL/GenBank/DDBJ whole genome shotgun (WGS) entry which is preliminary data.</text>
</comment>
<dbReference type="Proteomes" id="UP001275440">
    <property type="component" value="Unassembled WGS sequence"/>
</dbReference>
<sequence length="91" mass="9319">MSIEIGDLDAVARHLATGADGINELGSESADLPDAGASTALLAESLGALASALDLAVRSLANAADLTQNNLRDYRELEALNTQNIAQGGER</sequence>
<organism evidence="1 2">
    <name type="scientific">Rhodococcus zopfii</name>
    <dbReference type="NCBI Taxonomy" id="43772"/>
    <lineage>
        <taxon>Bacteria</taxon>
        <taxon>Bacillati</taxon>
        <taxon>Actinomycetota</taxon>
        <taxon>Actinomycetes</taxon>
        <taxon>Mycobacteriales</taxon>
        <taxon>Nocardiaceae</taxon>
        <taxon>Rhodococcus</taxon>
    </lineage>
</organism>
<keyword evidence="2" id="KW-1185">Reference proteome</keyword>
<dbReference type="EMBL" id="WBMO01000005">
    <property type="protein sequence ID" value="MDV2477664.1"/>
    <property type="molecule type" value="Genomic_DNA"/>
</dbReference>